<proteinExistence type="predicted"/>
<dbReference type="AlphaFoldDB" id="A0A926EAF7"/>
<dbReference type="GO" id="GO:0140359">
    <property type="term" value="F:ABC-type transporter activity"/>
    <property type="evidence" value="ECO:0007669"/>
    <property type="project" value="InterPro"/>
</dbReference>
<feature type="transmembrane region" description="Helical" evidence="1">
    <location>
        <begin position="130"/>
        <end position="150"/>
    </location>
</feature>
<dbReference type="RefSeq" id="WP_187525402.1">
    <property type="nucleotide sequence ID" value="NZ_JACRTA010000002.1"/>
</dbReference>
<protein>
    <submittedName>
        <fullName evidence="2">ABC transporter permease subunit</fullName>
    </submittedName>
</protein>
<keyword evidence="1" id="KW-1133">Transmembrane helix</keyword>
<feature type="transmembrane region" description="Helical" evidence="1">
    <location>
        <begin position="170"/>
        <end position="194"/>
    </location>
</feature>
<gene>
    <name evidence="2" type="ORF">H8692_07960</name>
</gene>
<feature type="transmembrane region" description="Helical" evidence="1">
    <location>
        <begin position="230"/>
        <end position="247"/>
    </location>
</feature>
<feature type="transmembrane region" description="Helical" evidence="1">
    <location>
        <begin position="21"/>
        <end position="47"/>
    </location>
</feature>
<evidence type="ECO:0000256" key="1">
    <source>
        <dbReference type="SAM" id="Phobius"/>
    </source>
</evidence>
<name>A0A926EAF7_9FIRM</name>
<dbReference type="Pfam" id="PF12679">
    <property type="entry name" value="ABC2_membrane_2"/>
    <property type="match status" value="1"/>
</dbReference>
<dbReference type="EMBL" id="JACRTA010000002">
    <property type="protein sequence ID" value="MBC8568689.1"/>
    <property type="molecule type" value="Genomic_DNA"/>
</dbReference>
<comment type="caution">
    <text evidence="2">The sequence shown here is derived from an EMBL/GenBank/DDBJ whole genome shotgun (WGS) entry which is preliminary data.</text>
</comment>
<evidence type="ECO:0000313" key="2">
    <source>
        <dbReference type="EMBL" id="MBC8568689.1"/>
    </source>
</evidence>
<feature type="transmembrane region" description="Helical" evidence="1">
    <location>
        <begin position="206"/>
        <end position="224"/>
    </location>
</feature>
<keyword evidence="1" id="KW-0472">Membrane</keyword>
<reference evidence="2" key="1">
    <citation type="submission" date="2020-08" db="EMBL/GenBank/DDBJ databases">
        <title>Genome public.</title>
        <authorList>
            <person name="Liu C."/>
            <person name="Sun Q."/>
        </authorList>
    </citation>
    <scope>NUCLEOTIDE SEQUENCE</scope>
    <source>
        <strain evidence="2">NSJ-24</strain>
    </source>
</reference>
<sequence length="261" mass="28970">MRDSMMALIKKDFRGVTTNKHLFTGLLVVPLVLTIILPSVFVFLIYFNPNDPDIQKLLELLPQSAQYGSLELTVAGMILNFILPVFFLIIPIMTASIMAASSFVGEKEKHTLETLLYCPMSVKQIFRSKVAASFILSMTVSLISFLAMILVLEFETFFLMGNLLLPSVNWLIILLIVSPAVSLIAVTLIVRVSAKAQSVEESQQSAVFLIIPLILLIAGQFTGVLLLNKWILLGIGAVCALLAWLLLKKCMGRFTYEMLLK</sequence>
<dbReference type="Proteomes" id="UP000610862">
    <property type="component" value="Unassembled WGS sequence"/>
</dbReference>
<keyword evidence="3" id="KW-1185">Reference proteome</keyword>
<dbReference type="GO" id="GO:0016020">
    <property type="term" value="C:membrane"/>
    <property type="evidence" value="ECO:0007669"/>
    <property type="project" value="UniProtKB-SubCell"/>
</dbReference>
<keyword evidence="1" id="KW-0812">Transmembrane</keyword>
<organism evidence="2 3">
    <name type="scientific">Lentihominibacter hominis</name>
    <dbReference type="NCBI Taxonomy" id="2763645"/>
    <lineage>
        <taxon>Bacteria</taxon>
        <taxon>Bacillati</taxon>
        <taxon>Bacillota</taxon>
        <taxon>Clostridia</taxon>
        <taxon>Peptostreptococcales</taxon>
        <taxon>Anaerovoracaceae</taxon>
        <taxon>Lentihominibacter</taxon>
    </lineage>
</organism>
<evidence type="ECO:0000313" key="3">
    <source>
        <dbReference type="Proteomes" id="UP000610862"/>
    </source>
</evidence>
<accession>A0A926EAF7</accession>